<evidence type="ECO:0000259" key="9">
    <source>
        <dbReference type="PROSITE" id="PS50109"/>
    </source>
</evidence>
<evidence type="ECO:0000256" key="1">
    <source>
        <dbReference type="ARBA" id="ARBA00000085"/>
    </source>
</evidence>
<dbReference type="CDD" id="cd00075">
    <property type="entry name" value="HATPase"/>
    <property type="match status" value="1"/>
</dbReference>
<dbReference type="SMART" id="SM00091">
    <property type="entry name" value="PAS"/>
    <property type="match status" value="3"/>
</dbReference>
<dbReference type="Pfam" id="PF13188">
    <property type="entry name" value="PAS_8"/>
    <property type="match status" value="1"/>
</dbReference>
<dbReference type="InterPro" id="IPR004358">
    <property type="entry name" value="Sig_transdc_His_kin-like_C"/>
</dbReference>
<keyword evidence="8" id="KW-0812">Transmembrane</keyword>
<feature type="coiled-coil region" evidence="7">
    <location>
        <begin position="46"/>
        <end position="73"/>
    </location>
</feature>
<dbReference type="PRINTS" id="PR00344">
    <property type="entry name" value="BCTRLSENSOR"/>
</dbReference>
<keyword evidence="7" id="KW-0175">Coiled coil</keyword>
<feature type="transmembrane region" description="Helical" evidence="8">
    <location>
        <begin position="30"/>
        <end position="49"/>
    </location>
</feature>
<dbReference type="PANTHER" id="PTHR43711">
    <property type="entry name" value="TWO-COMPONENT HISTIDINE KINASE"/>
    <property type="match status" value="1"/>
</dbReference>
<evidence type="ECO:0000256" key="6">
    <source>
        <dbReference type="ARBA" id="ARBA00023012"/>
    </source>
</evidence>
<dbReference type="InterPro" id="IPR035965">
    <property type="entry name" value="PAS-like_dom_sf"/>
</dbReference>
<dbReference type="InterPro" id="IPR005467">
    <property type="entry name" value="His_kinase_dom"/>
</dbReference>
<evidence type="ECO:0000313" key="12">
    <source>
        <dbReference type="Proteomes" id="UP000587991"/>
    </source>
</evidence>
<feature type="domain" description="PAC" evidence="10">
    <location>
        <begin position="402"/>
        <end position="454"/>
    </location>
</feature>
<comment type="caution">
    <text evidence="11">The sequence shown here is derived from an EMBL/GenBank/DDBJ whole genome shotgun (WGS) entry which is preliminary data.</text>
</comment>
<keyword evidence="6" id="KW-0902">Two-component regulatory system</keyword>
<dbReference type="InterPro" id="IPR036890">
    <property type="entry name" value="HATPase_C_sf"/>
</dbReference>
<dbReference type="SUPFAM" id="SSF47384">
    <property type="entry name" value="Homodimeric domain of signal transducing histidine kinase"/>
    <property type="match status" value="1"/>
</dbReference>
<dbReference type="SMART" id="SM00387">
    <property type="entry name" value="HATPase_c"/>
    <property type="match status" value="1"/>
</dbReference>
<evidence type="ECO:0000256" key="2">
    <source>
        <dbReference type="ARBA" id="ARBA00012438"/>
    </source>
</evidence>
<dbReference type="FunFam" id="1.10.287.130:FF:000001">
    <property type="entry name" value="Two-component sensor histidine kinase"/>
    <property type="match status" value="1"/>
</dbReference>
<dbReference type="InterPro" id="IPR000700">
    <property type="entry name" value="PAS-assoc_C"/>
</dbReference>
<dbReference type="CDD" id="cd00130">
    <property type="entry name" value="PAS"/>
    <property type="match status" value="1"/>
</dbReference>
<dbReference type="SUPFAM" id="SSF55874">
    <property type="entry name" value="ATPase domain of HSP90 chaperone/DNA topoisomerase II/histidine kinase"/>
    <property type="match status" value="1"/>
</dbReference>
<dbReference type="PROSITE" id="PS50113">
    <property type="entry name" value="PAC"/>
    <property type="match status" value="2"/>
</dbReference>
<dbReference type="Pfam" id="PF13426">
    <property type="entry name" value="PAS_9"/>
    <property type="match status" value="1"/>
</dbReference>
<keyword evidence="5" id="KW-0418">Kinase</keyword>
<dbReference type="PROSITE" id="PS50109">
    <property type="entry name" value="HIS_KIN"/>
    <property type="match status" value="1"/>
</dbReference>
<comment type="catalytic activity">
    <reaction evidence="1">
        <text>ATP + protein L-histidine = ADP + protein N-phospho-L-histidine.</text>
        <dbReference type="EC" id="2.7.13.3"/>
    </reaction>
</comment>
<dbReference type="InterPro" id="IPR036097">
    <property type="entry name" value="HisK_dim/P_sf"/>
</dbReference>
<name>A0A847S8Y9_9NEIS</name>
<feature type="domain" description="Histidine kinase" evidence="9">
    <location>
        <begin position="472"/>
        <end position="697"/>
    </location>
</feature>
<evidence type="ECO:0000259" key="10">
    <source>
        <dbReference type="PROSITE" id="PS50113"/>
    </source>
</evidence>
<dbReference type="GO" id="GO:0000155">
    <property type="term" value="F:phosphorelay sensor kinase activity"/>
    <property type="evidence" value="ECO:0007669"/>
    <property type="project" value="InterPro"/>
</dbReference>
<dbReference type="PANTHER" id="PTHR43711:SF26">
    <property type="entry name" value="SENSOR HISTIDINE KINASE RCSC"/>
    <property type="match status" value="1"/>
</dbReference>
<evidence type="ECO:0000256" key="3">
    <source>
        <dbReference type="ARBA" id="ARBA00022553"/>
    </source>
</evidence>
<gene>
    <name evidence="11" type="ORF">HF682_09735</name>
</gene>
<accession>A0A847S8Y9</accession>
<evidence type="ECO:0000256" key="8">
    <source>
        <dbReference type="SAM" id="Phobius"/>
    </source>
</evidence>
<evidence type="ECO:0000256" key="5">
    <source>
        <dbReference type="ARBA" id="ARBA00022777"/>
    </source>
</evidence>
<dbReference type="InterPro" id="IPR001610">
    <property type="entry name" value="PAC"/>
</dbReference>
<keyword evidence="4" id="KW-0808">Transferase</keyword>
<protein>
    <recommendedName>
        <fullName evidence="2">histidine kinase</fullName>
        <ecNumber evidence="2">2.7.13.3</ecNumber>
    </recommendedName>
</protein>
<dbReference type="Gene3D" id="2.10.70.100">
    <property type="match status" value="1"/>
</dbReference>
<evidence type="ECO:0000256" key="4">
    <source>
        <dbReference type="ARBA" id="ARBA00022679"/>
    </source>
</evidence>
<dbReference type="Pfam" id="PF00512">
    <property type="entry name" value="HisKA"/>
    <property type="match status" value="1"/>
</dbReference>
<dbReference type="SMART" id="SM00086">
    <property type="entry name" value="PAC"/>
    <property type="match status" value="2"/>
</dbReference>
<dbReference type="EC" id="2.7.13.3" evidence="2"/>
<sequence>MLAYGALLTSVLVLVGWLMSLPLFGKAVNGWWGLLVLPGFGIGLLMLALGRENRRLRQRLREARQREQRQQVLFDLSIDWVWEMDAEYRFTYIEAGMGAAVRLSPEGILGKTPWELPYLGPCNDWGAFHEVFARRQAVQRLELIRQRDNDPPSYVAISGIPVFDAADQFTGWRGISQDITAQKRAEVALRQHRDQLQRTADAQTERLMAVFDASPMGMAQVINRHFVMVNQAFLELFGWPAEQMLGHSTRMVFESDAAFMDVGQRVTPVQFSGLTHTVNTPFVRADGRVFDGVAYGRAIDIHDPSKGQMWLYQDVSAEREAAAALARSEHAYEEASSIAHIGHFRWNINEGVTWSAETFRLHGFDPAEPTPDLDLILQRVHPDDAENWFRLAALAFEEGLTCDYHYRVVHPDGKVLILKECNRLLLDEFGNIVGQFGTVQDQTEIFQAEEALRQARDEAEQANRTKSVFLANMSHELRTPMHAILSFAELAADRLDKAPAEKIQHYLGNIRQAGQRLLGLLNDLLDLSKMEAGKMSYQMTSQPLLPLVHDAIAELQLLAMARAQHIELLAEREDLVLPFDGMRLGQLLRNLLANAIKFSPERGLIQVTIRQGTLPGRGVAAVLLAVQDQGVGIPHGELESVFDKFIQSSATRSNAGGTGLGLPICREIARGHGGMIWASNNDPGPGATLTVALPLMAHPQPEWVRA</sequence>
<proteinExistence type="predicted"/>
<dbReference type="RefSeq" id="WP_168877108.1">
    <property type="nucleotide sequence ID" value="NZ_JABAIM010000002.1"/>
</dbReference>
<keyword evidence="8" id="KW-1133">Transmembrane helix</keyword>
<dbReference type="EMBL" id="JABAIM010000002">
    <property type="protein sequence ID" value="NLR75437.1"/>
    <property type="molecule type" value="Genomic_DNA"/>
</dbReference>
<dbReference type="SUPFAM" id="SSF55785">
    <property type="entry name" value="PYP-like sensor domain (PAS domain)"/>
    <property type="match status" value="3"/>
</dbReference>
<dbReference type="InterPro" id="IPR000014">
    <property type="entry name" value="PAS"/>
</dbReference>
<dbReference type="InterPro" id="IPR003661">
    <property type="entry name" value="HisK_dim/P_dom"/>
</dbReference>
<dbReference type="AlphaFoldDB" id="A0A847S8Y9"/>
<organism evidence="11 12">
    <name type="scientific">Leeia aquatica</name>
    <dbReference type="NCBI Taxonomy" id="2725557"/>
    <lineage>
        <taxon>Bacteria</taxon>
        <taxon>Pseudomonadati</taxon>
        <taxon>Pseudomonadota</taxon>
        <taxon>Betaproteobacteria</taxon>
        <taxon>Neisseriales</taxon>
        <taxon>Leeiaceae</taxon>
        <taxon>Leeia</taxon>
    </lineage>
</organism>
<reference evidence="11 12" key="1">
    <citation type="submission" date="2020-04" db="EMBL/GenBank/DDBJ databases">
        <title>Draft genome of Leeia sp. IMCC25680.</title>
        <authorList>
            <person name="Song J."/>
            <person name="Cho J.-C."/>
        </authorList>
    </citation>
    <scope>NUCLEOTIDE SEQUENCE [LARGE SCALE GENOMIC DNA]</scope>
    <source>
        <strain evidence="11 12">IMCC25680</strain>
    </source>
</reference>
<keyword evidence="3" id="KW-0597">Phosphoprotein</keyword>
<evidence type="ECO:0000256" key="7">
    <source>
        <dbReference type="SAM" id="Coils"/>
    </source>
</evidence>
<dbReference type="Gene3D" id="3.30.565.10">
    <property type="entry name" value="Histidine kinase-like ATPase, C-terminal domain"/>
    <property type="match status" value="1"/>
</dbReference>
<evidence type="ECO:0000313" key="11">
    <source>
        <dbReference type="EMBL" id="NLR75437.1"/>
    </source>
</evidence>
<dbReference type="InterPro" id="IPR003594">
    <property type="entry name" value="HATPase_dom"/>
</dbReference>
<dbReference type="InterPro" id="IPR013655">
    <property type="entry name" value="PAS_fold_3"/>
</dbReference>
<feature type="coiled-coil region" evidence="7">
    <location>
        <begin position="445"/>
        <end position="472"/>
    </location>
</feature>
<dbReference type="Gene3D" id="1.10.287.130">
    <property type="match status" value="1"/>
</dbReference>
<dbReference type="Proteomes" id="UP000587991">
    <property type="component" value="Unassembled WGS sequence"/>
</dbReference>
<dbReference type="InterPro" id="IPR050736">
    <property type="entry name" value="Sensor_HK_Regulatory"/>
</dbReference>
<feature type="domain" description="PAC" evidence="10">
    <location>
        <begin position="139"/>
        <end position="191"/>
    </location>
</feature>
<keyword evidence="12" id="KW-1185">Reference proteome</keyword>
<dbReference type="CDD" id="cd00082">
    <property type="entry name" value="HisKA"/>
    <property type="match status" value="1"/>
</dbReference>
<dbReference type="Pfam" id="PF02518">
    <property type="entry name" value="HATPase_c"/>
    <property type="match status" value="1"/>
</dbReference>
<keyword evidence="8" id="KW-0472">Membrane</keyword>
<dbReference type="SMART" id="SM00388">
    <property type="entry name" value="HisKA"/>
    <property type="match status" value="1"/>
</dbReference>
<dbReference type="NCBIfam" id="TIGR00229">
    <property type="entry name" value="sensory_box"/>
    <property type="match status" value="1"/>
</dbReference>
<dbReference type="Pfam" id="PF08447">
    <property type="entry name" value="PAS_3"/>
    <property type="match status" value="1"/>
</dbReference>
<dbReference type="Gene3D" id="3.30.450.20">
    <property type="entry name" value="PAS domain"/>
    <property type="match status" value="3"/>
</dbReference>